<dbReference type="RefSeq" id="WP_244726752.1">
    <property type="nucleotide sequence ID" value="NZ_CP095045.1"/>
</dbReference>
<keyword evidence="4" id="KW-1185">Reference proteome</keyword>
<name>A0ABY4FJS0_9MICO</name>
<feature type="chain" id="PRO_5047508460" evidence="1">
    <location>
        <begin position="34"/>
        <end position="737"/>
    </location>
</feature>
<dbReference type="EMBL" id="CP095045">
    <property type="protein sequence ID" value="UOQ56431.1"/>
    <property type="molecule type" value="Genomic_DNA"/>
</dbReference>
<evidence type="ECO:0000313" key="4">
    <source>
        <dbReference type="Proteomes" id="UP000831786"/>
    </source>
</evidence>
<dbReference type="InterPro" id="IPR032109">
    <property type="entry name" value="Big_3_5"/>
</dbReference>
<evidence type="ECO:0000259" key="2">
    <source>
        <dbReference type="PROSITE" id="PS51272"/>
    </source>
</evidence>
<organism evidence="3 4">
    <name type="scientific">Leucobacter allii</name>
    <dbReference type="NCBI Taxonomy" id="2932247"/>
    <lineage>
        <taxon>Bacteria</taxon>
        <taxon>Bacillati</taxon>
        <taxon>Actinomycetota</taxon>
        <taxon>Actinomycetes</taxon>
        <taxon>Micrococcales</taxon>
        <taxon>Microbacteriaceae</taxon>
        <taxon>Leucobacter</taxon>
    </lineage>
</organism>
<dbReference type="Proteomes" id="UP000831786">
    <property type="component" value="Chromosome"/>
</dbReference>
<protein>
    <submittedName>
        <fullName evidence="3">HtaA domain-containing protein</fullName>
    </submittedName>
</protein>
<sequence length="737" mass="76544">MSAQKGWRKLLATATAGLVVASGIALAPAAANAAPGTVADATLSWGVKSSFRNYIYNFAMFDGDSSLLGNTTQTAKTNGPDGVFNWSGGTGVGDTEGANADVSFGEGNGVHFQSHPMTVDGQQVYALDMTFTNPHVVVTSPTTGELRLDVEGYEFESMTSVGDPYAFDDVVLADLALAAPTNAGGTVTWTDAAATLTAEGSTAFGGFYPAGETLDPVTFSLPTTEVVPEATTTTLEVAPAASVVKGGDVTLTATLAPVEAQGEVQFFATDAEGAEQPIGAPVAVVDGVATLTTAEVPAGETSYRAEFAPNAFYVASESAPSAALRVIDTAQPELCSVGAGAKTYAGVDATWAWSAYSNEPNHTGGGGYAWTKVGGGNIAVDDTDFVLSDGTASVTADCTSIAFTGTARVEAYANFFPTNGQWVELVDPALVIDAAGNGAWTAEVRTGAGALNENSSERVAVATVSGAELPDFVDAGTASIVPDYAGTTAKGTWKSGYSDAWSNAFVNMIPSSIQAFYYASGAGSDAKKPAAPIELSWADAPVEIPFVDVQPGDKFYTEIAWMYTEGLSTGTKVGSEVYYRPANSVTREAMAAFLYRLAGEPAFTAPTKSPFADLKTGDRFYKEITWLASEGITTGTKIPGTNKANFLPREQISRAAMAAFMYRFAGEPSYSAPATSAFSDVKPGSGFYKEISWMHSTGISTGSKVGGKVVYQPKDAVKRNAMAAFVFRFDTWQNAAA</sequence>
<dbReference type="Pfam" id="PF04213">
    <property type="entry name" value="HtaA"/>
    <property type="match status" value="1"/>
</dbReference>
<keyword evidence="1" id="KW-0732">Signal</keyword>
<dbReference type="Pfam" id="PF00395">
    <property type="entry name" value="SLH"/>
    <property type="match status" value="2"/>
</dbReference>
<dbReference type="InterPro" id="IPR007331">
    <property type="entry name" value="Htaa"/>
</dbReference>
<dbReference type="InterPro" id="IPR013783">
    <property type="entry name" value="Ig-like_fold"/>
</dbReference>
<dbReference type="InterPro" id="IPR001119">
    <property type="entry name" value="SLH_dom"/>
</dbReference>
<feature type="domain" description="SLH" evidence="2">
    <location>
        <begin position="542"/>
        <end position="606"/>
    </location>
</feature>
<dbReference type="Pfam" id="PF16640">
    <property type="entry name" value="Big_3_5"/>
    <property type="match status" value="1"/>
</dbReference>
<proteinExistence type="predicted"/>
<dbReference type="Gene3D" id="2.60.40.10">
    <property type="entry name" value="Immunoglobulins"/>
    <property type="match status" value="1"/>
</dbReference>
<feature type="signal peptide" evidence="1">
    <location>
        <begin position="1"/>
        <end position="33"/>
    </location>
</feature>
<reference evidence="3 4" key="1">
    <citation type="submission" date="2022-04" db="EMBL/GenBank/DDBJ databases">
        <title>Leucobacter sp. isolated from rhizosphere of garlic.</title>
        <authorList>
            <person name="Won M."/>
            <person name="Lee C.-M."/>
            <person name="Woen H.-Y."/>
            <person name="Kwon S.-W."/>
        </authorList>
    </citation>
    <scope>NUCLEOTIDE SEQUENCE [LARGE SCALE GENOMIC DNA]</scope>
    <source>
        <strain evidence="3 4">H21R-40</strain>
    </source>
</reference>
<accession>A0ABY4FJS0</accession>
<dbReference type="PROSITE" id="PS51272">
    <property type="entry name" value="SLH"/>
    <property type="match status" value="2"/>
</dbReference>
<gene>
    <name evidence="3" type="ORF">MUN78_12190</name>
</gene>
<feature type="domain" description="SLH" evidence="2">
    <location>
        <begin position="607"/>
        <end position="675"/>
    </location>
</feature>
<evidence type="ECO:0000256" key="1">
    <source>
        <dbReference type="SAM" id="SignalP"/>
    </source>
</evidence>
<evidence type="ECO:0000313" key="3">
    <source>
        <dbReference type="EMBL" id="UOQ56431.1"/>
    </source>
</evidence>